<dbReference type="GO" id="GO:0032259">
    <property type="term" value="P:methylation"/>
    <property type="evidence" value="ECO:0007669"/>
    <property type="project" value="UniProtKB-KW"/>
</dbReference>
<dbReference type="EMBL" id="JATAAI010000028">
    <property type="protein sequence ID" value="KAK1736792.1"/>
    <property type="molecule type" value="Genomic_DNA"/>
</dbReference>
<dbReference type="SUPFAM" id="SSF75217">
    <property type="entry name" value="alpha/beta knot"/>
    <property type="match status" value="1"/>
</dbReference>
<evidence type="ECO:0000313" key="1">
    <source>
        <dbReference type="EMBL" id="KAK1736792.1"/>
    </source>
</evidence>
<dbReference type="Proteomes" id="UP001224775">
    <property type="component" value="Unassembled WGS sequence"/>
</dbReference>
<evidence type="ECO:0000313" key="2">
    <source>
        <dbReference type="Proteomes" id="UP001224775"/>
    </source>
</evidence>
<dbReference type="PANTHER" id="PTHR43191:SF7">
    <property type="entry name" value="OBP33PEP LIKE PROTEIN"/>
    <property type="match status" value="1"/>
</dbReference>
<dbReference type="InterPro" id="IPR029028">
    <property type="entry name" value="Alpha/beta_knot_MTases"/>
</dbReference>
<protein>
    <submittedName>
        <fullName evidence="1">SpoU family RNA methyltransferase</fullName>
        <ecNumber evidence="1">2.1.1.-</ecNumber>
    </submittedName>
</protein>
<keyword evidence="1" id="KW-0808">Transferase</keyword>
<dbReference type="EC" id="2.1.1.-" evidence="1"/>
<dbReference type="InterPro" id="IPR029026">
    <property type="entry name" value="tRNA_m1G_MTases_N"/>
</dbReference>
<gene>
    <name evidence="1" type="ORF">QTG54_012814</name>
</gene>
<reference evidence="1" key="1">
    <citation type="submission" date="2023-06" db="EMBL/GenBank/DDBJ databases">
        <title>Survivors Of The Sea: Transcriptome response of Skeletonema marinoi to long-term dormancy.</title>
        <authorList>
            <person name="Pinder M.I.M."/>
            <person name="Kourtchenko O."/>
            <person name="Robertson E.K."/>
            <person name="Larsson T."/>
            <person name="Maumus F."/>
            <person name="Osuna-Cruz C.M."/>
            <person name="Vancaester E."/>
            <person name="Stenow R."/>
            <person name="Vandepoele K."/>
            <person name="Ploug H."/>
            <person name="Bruchert V."/>
            <person name="Godhe A."/>
            <person name="Topel M."/>
        </authorList>
    </citation>
    <scope>NUCLEOTIDE SEQUENCE</scope>
    <source>
        <strain evidence="1">R05AC</strain>
    </source>
</reference>
<accession>A0AAD8Y0I9</accession>
<dbReference type="InterPro" id="IPR051259">
    <property type="entry name" value="rRNA_Methyltransferase"/>
</dbReference>
<comment type="caution">
    <text evidence="1">The sequence shown here is derived from an EMBL/GenBank/DDBJ whole genome shotgun (WGS) entry which is preliminary data.</text>
</comment>
<dbReference type="GO" id="GO:0008168">
    <property type="term" value="F:methyltransferase activity"/>
    <property type="evidence" value="ECO:0007669"/>
    <property type="project" value="UniProtKB-KW"/>
</dbReference>
<keyword evidence="2" id="KW-1185">Reference proteome</keyword>
<dbReference type="AlphaFoldDB" id="A0AAD8Y0I9"/>
<sequence length="315" mass="35323">MQDDNNHERQSPPRHFLLMHNPSKTTHLGTLLRCAAAFRAHQVLIVGHDKFNAQGSFGSHLYLDIVAFPSWECVVDYLKRGANDDGAHHDIITDAASAAHQTSTIDSSEDNRIPIVGISGAYGGDECIFSSDGVAVYEDADTGYATLSPRDAISSKEKKQKELPHKSYPIHTRPFSSDVCFLLSKDKRGLPVSHARICDSYVHVPQICFDADDSDTDAQLNTQEKIPRIIQSTLLETATIYSIVLHHFSAWANYNERNFAENQKFIKDTKSNMRRRLCRRYGENITTKAKDANNDLQTEGELIFEQSEGVFASDY</sequence>
<organism evidence="1 2">
    <name type="scientific">Skeletonema marinoi</name>
    <dbReference type="NCBI Taxonomy" id="267567"/>
    <lineage>
        <taxon>Eukaryota</taxon>
        <taxon>Sar</taxon>
        <taxon>Stramenopiles</taxon>
        <taxon>Ochrophyta</taxon>
        <taxon>Bacillariophyta</taxon>
        <taxon>Coscinodiscophyceae</taxon>
        <taxon>Thalassiosirophycidae</taxon>
        <taxon>Thalassiosirales</taxon>
        <taxon>Skeletonemataceae</taxon>
        <taxon>Skeletonema</taxon>
        <taxon>Skeletonema marinoi-dohrnii complex</taxon>
    </lineage>
</organism>
<keyword evidence="1" id="KW-0489">Methyltransferase</keyword>
<dbReference type="Gene3D" id="3.40.1280.10">
    <property type="match status" value="1"/>
</dbReference>
<proteinExistence type="predicted"/>
<name>A0AAD8Y0I9_9STRA</name>
<dbReference type="PANTHER" id="PTHR43191">
    <property type="entry name" value="RRNA METHYLTRANSFERASE 3"/>
    <property type="match status" value="1"/>
</dbReference>
<dbReference type="GO" id="GO:0003723">
    <property type="term" value="F:RNA binding"/>
    <property type="evidence" value="ECO:0007669"/>
    <property type="project" value="TreeGrafter"/>
</dbReference>